<organism evidence="2 3">
    <name type="scientific">Aliivibrio fischeri</name>
    <name type="common">Vibrio fischeri</name>
    <dbReference type="NCBI Taxonomy" id="668"/>
    <lineage>
        <taxon>Bacteria</taxon>
        <taxon>Pseudomonadati</taxon>
        <taxon>Pseudomonadota</taxon>
        <taxon>Gammaproteobacteria</taxon>
        <taxon>Vibrionales</taxon>
        <taxon>Vibrionaceae</taxon>
        <taxon>Aliivibrio</taxon>
    </lineage>
</organism>
<dbReference type="CDD" id="cd00093">
    <property type="entry name" value="HTH_XRE"/>
    <property type="match status" value="1"/>
</dbReference>
<gene>
    <name evidence="2" type="ORF">GNP77_13530</name>
</gene>
<dbReference type="Pfam" id="PF01381">
    <property type="entry name" value="HTH_3"/>
    <property type="match status" value="1"/>
</dbReference>
<evidence type="ECO:0000259" key="1">
    <source>
        <dbReference type="PROSITE" id="PS50943"/>
    </source>
</evidence>
<name>A0A6N3Z9C4_ALIFS</name>
<dbReference type="PROSITE" id="PS50943">
    <property type="entry name" value="HTH_CROC1"/>
    <property type="match status" value="1"/>
</dbReference>
<evidence type="ECO:0000313" key="2">
    <source>
        <dbReference type="EMBL" id="MUK46403.1"/>
    </source>
</evidence>
<dbReference type="InterPro" id="IPR001387">
    <property type="entry name" value="Cro/C1-type_HTH"/>
</dbReference>
<dbReference type="AlphaFoldDB" id="A0A6N3Z9C4"/>
<comment type="caution">
    <text evidence="2">The sequence shown here is derived from an EMBL/GenBank/DDBJ whole genome shotgun (WGS) entry which is preliminary data.</text>
</comment>
<dbReference type="Gene3D" id="1.10.260.40">
    <property type="entry name" value="lambda repressor-like DNA-binding domains"/>
    <property type="match status" value="1"/>
</dbReference>
<dbReference type="InterPro" id="IPR010982">
    <property type="entry name" value="Lambda_DNA-bd_dom_sf"/>
</dbReference>
<reference evidence="2 3" key="1">
    <citation type="submission" date="2019-11" db="EMBL/GenBank/DDBJ databases">
        <title>Using colonization assays and comparative genomics to discover symbiosis behaviors and factors in Vibrio fischeri.</title>
        <authorList>
            <person name="Bongrand C."/>
            <person name="Moriano-Gutierrez S."/>
            <person name="Arevalo P."/>
            <person name="Mcfall-Ngai M."/>
            <person name="Visick K."/>
            <person name="Polz M.F."/>
            <person name="Ruby E.G."/>
        </authorList>
    </citation>
    <scope>NUCLEOTIDE SEQUENCE [LARGE SCALE GENOMIC DNA]</scope>
    <source>
        <strain evidence="3">emors.3.2</strain>
    </source>
</reference>
<dbReference type="GO" id="GO:0003677">
    <property type="term" value="F:DNA binding"/>
    <property type="evidence" value="ECO:0007669"/>
    <property type="project" value="InterPro"/>
</dbReference>
<dbReference type="RefSeq" id="WP_155658058.1">
    <property type="nucleotide sequence ID" value="NZ_WOBO01000015.1"/>
</dbReference>
<dbReference type="SMART" id="SM00530">
    <property type="entry name" value="HTH_XRE"/>
    <property type="match status" value="1"/>
</dbReference>
<dbReference type="Proteomes" id="UP000435323">
    <property type="component" value="Unassembled WGS sequence"/>
</dbReference>
<protein>
    <submittedName>
        <fullName evidence="2">Helix-turn-helix domain-containing protein</fullName>
    </submittedName>
</protein>
<evidence type="ECO:0000313" key="3">
    <source>
        <dbReference type="Proteomes" id="UP000435323"/>
    </source>
</evidence>
<feature type="domain" description="HTH cro/C1-type" evidence="1">
    <location>
        <begin position="11"/>
        <end position="70"/>
    </location>
</feature>
<accession>A0A6N3Z9C4</accession>
<sequence length="72" mass="7966">MESKNIIGKQIRALRIEQGLTQAQLAARCNVLGYDLSRGALAKVEAGCIRITDINIRYFAQALKVTEGDLFK</sequence>
<proteinExistence type="predicted"/>
<dbReference type="SUPFAM" id="SSF47413">
    <property type="entry name" value="lambda repressor-like DNA-binding domains"/>
    <property type="match status" value="1"/>
</dbReference>
<dbReference type="EMBL" id="WOBO01000015">
    <property type="protein sequence ID" value="MUK46403.1"/>
    <property type="molecule type" value="Genomic_DNA"/>
</dbReference>